<gene>
    <name evidence="1" type="ORF">EYC80_004915</name>
</gene>
<organism evidence="1 2">
    <name type="scientific">Monilinia laxa</name>
    <name type="common">Brown rot fungus</name>
    <name type="synonym">Sclerotinia laxa</name>
    <dbReference type="NCBI Taxonomy" id="61186"/>
    <lineage>
        <taxon>Eukaryota</taxon>
        <taxon>Fungi</taxon>
        <taxon>Dikarya</taxon>
        <taxon>Ascomycota</taxon>
        <taxon>Pezizomycotina</taxon>
        <taxon>Leotiomycetes</taxon>
        <taxon>Helotiales</taxon>
        <taxon>Sclerotiniaceae</taxon>
        <taxon>Monilinia</taxon>
    </lineage>
</organism>
<sequence>MKNNSAPFNLLRGKLFTITDRLDGIANQKWAQYRIDAFQIKYSKNEFLEDEHSNVTQVVQVKEEPRGGRKLQNSI</sequence>
<evidence type="ECO:0000313" key="2">
    <source>
        <dbReference type="Proteomes" id="UP000326757"/>
    </source>
</evidence>
<evidence type="ECO:0000313" key="1">
    <source>
        <dbReference type="EMBL" id="KAB8303502.1"/>
    </source>
</evidence>
<name>A0A5N6KIH2_MONLA</name>
<dbReference type="AlphaFoldDB" id="A0A5N6KIH2"/>
<comment type="caution">
    <text evidence="1">The sequence shown here is derived from an EMBL/GenBank/DDBJ whole genome shotgun (WGS) entry which is preliminary data.</text>
</comment>
<proteinExistence type="predicted"/>
<reference evidence="1 2" key="1">
    <citation type="submission" date="2019-06" db="EMBL/GenBank/DDBJ databases">
        <title>Genome Sequence of the Brown Rot Fungal Pathogen Monilinia laxa.</title>
        <authorList>
            <person name="De Miccolis Angelini R.M."/>
            <person name="Landi L."/>
            <person name="Abate D."/>
            <person name="Pollastro S."/>
            <person name="Romanazzi G."/>
            <person name="Faretra F."/>
        </authorList>
    </citation>
    <scope>NUCLEOTIDE SEQUENCE [LARGE SCALE GENOMIC DNA]</scope>
    <source>
        <strain evidence="1 2">Mlax316</strain>
    </source>
</reference>
<dbReference type="Proteomes" id="UP000326757">
    <property type="component" value="Unassembled WGS sequence"/>
</dbReference>
<accession>A0A5N6KIH2</accession>
<protein>
    <submittedName>
        <fullName evidence="1">Uncharacterized protein</fullName>
    </submittedName>
</protein>
<dbReference type="EMBL" id="VIGI01000002">
    <property type="protein sequence ID" value="KAB8303502.1"/>
    <property type="molecule type" value="Genomic_DNA"/>
</dbReference>
<keyword evidence="2" id="KW-1185">Reference proteome</keyword>